<dbReference type="SUPFAM" id="SSF50978">
    <property type="entry name" value="WD40 repeat-like"/>
    <property type="match status" value="1"/>
</dbReference>
<dbReference type="Pfam" id="PF00400">
    <property type="entry name" value="WD40"/>
    <property type="match status" value="1"/>
</dbReference>
<dbReference type="Proteomes" id="UP001408789">
    <property type="component" value="Unassembled WGS sequence"/>
</dbReference>
<evidence type="ECO:0000313" key="4">
    <source>
        <dbReference type="EMBL" id="KAK9056811.1"/>
    </source>
</evidence>
<dbReference type="PANTHER" id="PTHR19855:SF31">
    <property type="entry name" value="TRANSCRIPTIONAL REGULATOR STERILE APETALA"/>
    <property type="match status" value="1"/>
</dbReference>
<evidence type="ECO:0008006" key="6">
    <source>
        <dbReference type="Google" id="ProtNLM"/>
    </source>
</evidence>
<dbReference type="SUPFAM" id="SSF81383">
    <property type="entry name" value="F-box domain"/>
    <property type="match status" value="1"/>
</dbReference>
<evidence type="ECO:0000256" key="1">
    <source>
        <dbReference type="ARBA" id="ARBA00022574"/>
    </source>
</evidence>
<evidence type="ECO:0000256" key="2">
    <source>
        <dbReference type="ARBA" id="ARBA00022737"/>
    </source>
</evidence>
<dbReference type="SMART" id="SM00320">
    <property type="entry name" value="WD40"/>
    <property type="match status" value="3"/>
</dbReference>
<sequence length="441" mass="49181">MSTASSSSSHHDGGDGGGDGGAFAQPSHSRQRFNTSVWPEPFLEALATQIAIDAARSFGRLAAAPALANMFQVCRTWRNASQSDPLWQALTRRIWHRHHLLHPSWHEEYIYRHHTARNFRSRSYHHTTLNFPPTDNNNNNDEPLSCCRLALSDHHLAAGFSDGSVRLFHLSTRLHVSTFHPHQRNHLGLYSRAVSGIFFTDNRLVFASLDGDIHVASVNLLGAPRRAHMGDVVTDGVLVDFTGGNRWWVGLYAGVPNRAFQVRNSNTEDVVFIGGTLTDPDAVDGWHLLTDLTGQIGRIRITNDDLAVGFTSRMVIVFDLRNQMILGEEEFRREINVGVADAYDKSLMFVNSRGVANVRRADSLEEVCRFMARGSILGCINGGYCFVSGGGAVRVWELDHGEYLYILRERIGDATAMITDERYAAACSRDNTIHLWDFGAH</sequence>
<proteinExistence type="predicted"/>
<protein>
    <recommendedName>
        <fullName evidence="6">Transcriptional regulator STERILE APETALA-like</fullName>
    </recommendedName>
</protein>
<reference evidence="4 5" key="1">
    <citation type="submission" date="2024-04" db="EMBL/GenBank/DDBJ databases">
        <title>The reference genome of an endangered Asteraceae, Deinandra increscens subsp. villosa, native to the Central Coast of California.</title>
        <authorList>
            <person name="Guilliams M."/>
            <person name="Hasenstab-Lehman K."/>
            <person name="Meyer R."/>
            <person name="Mcevoy S."/>
        </authorList>
    </citation>
    <scope>NUCLEOTIDE SEQUENCE [LARGE SCALE GENOMIC DNA]</scope>
    <source>
        <tissue evidence="4">Leaf</tissue>
    </source>
</reference>
<dbReference type="PANTHER" id="PTHR19855">
    <property type="entry name" value="WD40 REPEAT PROTEIN 12, 37"/>
    <property type="match status" value="1"/>
</dbReference>
<keyword evidence="1" id="KW-0853">WD repeat</keyword>
<keyword evidence="2" id="KW-0677">Repeat</keyword>
<dbReference type="InterPro" id="IPR015943">
    <property type="entry name" value="WD40/YVTN_repeat-like_dom_sf"/>
</dbReference>
<dbReference type="InterPro" id="IPR036322">
    <property type="entry name" value="WD40_repeat_dom_sf"/>
</dbReference>
<dbReference type="Gene3D" id="1.20.1280.50">
    <property type="match status" value="1"/>
</dbReference>
<dbReference type="InterPro" id="IPR019775">
    <property type="entry name" value="WD40_repeat_CS"/>
</dbReference>
<dbReference type="PROSITE" id="PS00678">
    <property type="entry name" value="WD_REPEATS_1"/>
    <property type="match status" value="1"/>
</dbReference>
<feature type="region of interest" description="Disordered" evidence="3">
    <location>
        <begin position="1"/>
        <end position="30"/>
    </location>
</feature>
<accession>A0AAP0CIT5</accession>
<dbReference type="InterPro" id="IPR001680">
    <property type="entry name" value="WD40_rpt"/>
</dbReference>
<dbReference type="Gene3D" id="2.130.10.10">
    <property type="entry name" value="YVTN repeat-like/Quinoprotein amine dehydrogenase"/>
    <property type="match status" value="2"/>
</dbReference>
<organism evidence="4 5">
    <name type="scientific">Deinandra increscens subsp. villosa</name>
    <dbReference type="NCBI Taxonomy" id="3103831"/>
    <lineage>
        <taxon>Eukaryota</taxon>
        <taxon>Viridiplantae</taxon>
        <taxon>Streptophyta</taxon>
        <taxon>Embryophyta</taxon>
        <taxon>Tracheophyta</taxon>
        <taxon>Spermatophyta</taxon>
        <taxon>Magnoliopsida</taxon>
        <taxon>eudicotyledons</taxon>
        <taxon>Gunneridae</taxon>
        <taxon>Pentapetalae</taxon>
        <taxon>asterids</taxon>
        <taxon>campanulids</taxon>
        <taxon>Asterales</taxon>
        <taxon>Asteraceae</taxon>
        <taxon>Asteroideae</taxon>
        <taxon>Heliantheae alliance</taxon>
        <taxon>Madieae</taxon>
        <taxon>Madiinae</taxon>
        <taxon>Deinandra</taxon>
    </lineage>
</organism>
<evidence type="ECO:0000313" key="5">
    <source>
        <dbReference type="Proteomes" id="UP001408789"/>
    </source>
</evidence>
<name>A0AAP0CIT5_9ASTR</name>
<dbReference type="EMBL" id="JBCNJP010000024">
    <property type="protein sequence ID" value="KAK9056811.1"/>
    <property type="molecule type" value="Genomic_DNA"/>
</dbReference>
<evidence type="ECO:0000256" key="3">
    <source>
        <dbReference type="SAM" id="MobiDB-lite"/>
    </source>
</evidence>
<keyword evidence="5" id="KW-1185">Reference proteome</keyword>
<dbReference type="InterPro" id="IPR036047">
    <property type="entry name" value="F-box-like_dom_sf"/>
</dbReference>
<dbReference type="AlphaFoldDB" id="A0AAP0CIT5"/>
<comment type="caution">
    <text evidence="4">The sequence shown here is derived from an EMBL/GenBank/DDBJ whole genome shotgun (WGS) entry which is preliminary data.</text>
</comment>
<gene>
    <name evidence="4" type="ORF">SSX86_024175</name>
</gene>